<accession>A0A7K4HRS6</accession>
<sequence length="84" mass="8916">MDALHLLGLAAGSLTTLSFIPKVAKTLRTRSAHDFSYAMLVCFLAGLMLWLAYGVARADPAIMIANAATAVLLLCILAVKIRSP</sequence>
<dbReference type="Gene3D" id="1.20.1280.290">
    <property type="match status" value="1"/>
</dbReference>
<feature type="transmembrane region" description="Helical" evidence="1">
    <location>
        <begin position="61"/>
        <end position="79"/>
    </location>
</feature>
<feature type="transmembrane region" description="Helical" evidence="1">
    <location>
        <begin position="6"/>
        <end position="24"/>
    </location>
</feature>
<dbReference type="InterPro" id="IPR004316">
    <property type="entry name" value="SWEET_rpt"/>
</dbReference>
<evidence type="ECO:0000313" key="3">
    <source>
        <dbReference type="Proteomes" id="UP000570823"/>
    </source>
</evidence>
<dbReference type="Pfam" id="PF03083">
    <property type="entry name" value="MtN3_slv"/>
    <property type="match status" value="1"/>
</dbReference>
<gene>
    <name evidence="2" type="ORF">HWN36_09685</name>
</gene>
<dbReference type="EMBL" id="JABXWR010000001">
    <property type="protein sequence ID" value="NVO67570.1"/>
    <property type="molecule type" value="Genomic_DNA"/>
</dbReference>
<evidence type="ECO:0000313" key="2">
    <source>
        <dbReference type="EMBL" id="NVO67570.1"/>
    </source>
</evidence>
<dbReference type="AlphaFoldDB" id="A0A7K4HRS6"/>
<keyword evidence="1" id="KW-1133">Transmembrane helix</keyword>
<keyword evidence="1" id="KW-0472">Membrane</keyword>
<organism evidence="2 3">
    <name type="scientific">Methanofollis tationis</name>
    <dbReference type="NCBI Taxonomy" id="81417"/>
    <lineage>
        <taxon>Archaea</taxon>
        <taxon>Methanobacteriati</taxon>
        <taxon>Methanobacteriota</taxon>
        <taxon>Stenosarchaea group</taxon>
        <taxon>Methanomicrobia</taxon>
        <taxon>Methanomicrobiales</taxon>
        <taxon>Methanomicrobiaceae</taxon>
        <taxon>Methanofollis</taxon>
    </lineage>
</organism>
<dbReference type="NCBIfam" id="NF037968">
    <property type="entry name" value="SemiSWEET_2"/>
    <property type="match status" value="1"/>
</dbReference>
<keyword evidence="3" id="KW-1185">Reference proteome</keyword>
<proteinExistence type="predicted"/>
<dbReference type="GO" id="GO:0016020">
    <property type="term" value="C:membrane"/>
    <property type="evidence" value="ECO:0007669"/>
    <property type="project" value="InterPro"/>
</dbReference>
<keyword evidence="1" id="KW-0812">Transmembrane</keyword>
<dbReference type="InterPro" id="IPR047662">
    <property type="entry name" value="SemiSWEET"/>
</dbReference>
<dbReference type="Proteomes" id="UP000570823">
    <property type="component" value="Unassembled WGS sequence"/>
</dbReference>
<comment type="caution">
    <text evidence="2">The sequence shown here is derived from an EMBL/GenBank/DDBJ whole genome shotgun (WGS) entry which is preliminary data.</text>
</comment>
<evidence type="ECO:0000256" key="1">
    <source>
        <dbReference type="SAM" id="Phobius"/>
    </source>
</evidence>
<dbReference type="OrthoDB" id="11322at2157"/>
<dbReference type="RefSeq" id="WP_176789147.1">
    <property type="nucleotide sequence ID" value="NZ_JABXWR010000001.1"/>
</dbReference>
<dbReference type="GO" id="GO:0051119">
    <property type="term" value="F:sugar transmembrane transporter activity"/>
    <property type="evidence" value="ECO:0007669"/>
    <property type="project" value="InterPro"/>
</dbReference>
<feature type="transmembrane region" description="Helical" evidence="1">
    <location>
        <begin position="36"/>
        <end position="55"/>
    </location>
</feature>
<name>A0A7K4HRS6_9EURY</name>
<reference evidence="2 3" key="1">
    <citation type="submission" date="2020-06" db="EMBL/GenBank/DDBJ databases">
        <title>Methanofollis fontis sp. nov., a methanogen isolated from marine sediments near a cold seep at Four-Way Closure Ridge offshore southwestern Taiwan.</title>
        <authorList>
            <person name="Chen S.-C."/>
            <person name="Teng N.-H."/>
            <person name="Lin Y.-S."/>
            <person name="Lai M.-C."/>
            <person name="Chen H.-H."/>
            <person name="Wang C.-C."/>
        </authorList>
    </citation>
    <scope>NUCLEOTIDE SEQUENCE [LARGE SCALE GENOMIC DNA]</scope>
    <source>
        <strain evidence="2 3">DSM 2702</strain>
    </source>
</reference>
<protein>
    <submittedName>
        <fullName evidence="2">SemiSWEET transporter</fullName>
    </submittedName>
</protein>